<gene>
    <name evidence="2" type="ORF">GALL_446220</name>
</gene>
<name>A0A1J5Q8D3_9ZZZZ</name>
<dbReference type="AlphaFoldDB" id="A0A1J5Q8D3"/>
<organism evidence="2">
    <name type="scientific">mine drainage metagenome</name>
    <dbReference type="NCBI Taxonomy" id="410659"/>
    <lineage>
        <taxon>unclassified sequences</taxon>
        <taxon>metagenomes</taxon>
        <taxon>ecological metagenomes</taxon>
    </lineage>
</organism>
<protein>
    <recommendedName>
        <fullName evidence="1">Novel STAND NTPase 3 domain-containing protein</fullName>
    </recommendedName>
</protein>
<dbReference type="Pfam" id="PF20720">
    <property type="entry name" value="nSTAND3"/>
    <property type="match status" value="1"/>
</dbReference>
<dbReference type="InterPro" id="IPR049050">
    <property type="entry name" value="nSTAND3"/>
</dbReference>
<evidence type="ECO:0000259" key="1">
    <source>
        <dbReference type="Pfam" id="PF20720"/>
    </source>
</evidence>
<sequence length="506" mass="59174">MLANNQDTALMHFIDAIRTSSASRFILTTREHILRKAMGASEKLQGGSLLNHRCLLELRDYSFGQKARILYNHLYFSDLPIEYKAAIVQNEFYFRIIRHRNFNPRLVEWLSGYARIKTVPASEYQDHVIRLLNNPEEIWSHAFEYQISEAARNVLFCLATKSYSAEREVLEPVWKSLHDLKSHKYNFARTPLDFRRALNDLEASFIKISDQRITLLNPSIRDFLQNLFRRNKDYGEDLVEAAVHFSQIRTLWDICNARPTEVLSAVLSPQPKLIESLKRVISAPHIRFKKDSDGRFVATHIDDMPHSRVCTLIEWAENTKSMEICSLIDQAQQFHENYWKELTVYIPGILTVLRELETSPWVYENGGSKLHEALITKVLESLAYARTYDWRTVLDYRATSSYWSAAHEAEFSPAFQEYRRQGVFDEFEDCQELSDLESMADGLRDIQKTHKQVFKRIIKRIRVAIDEKKKGLDYESDDYQPVPEPKKLVPENDEDVRHLFGSLFLV</sequence>
<reference evidence="2" key="1">
    <citation type="submission" date="2016-10" db="EMBL/GenBank/DDBJ databases">
        <title>Sequence of Gallionella enrichment culture.</title>
        <authorList>
            <person name="Poehlein A."/>
            <person name="Muehling M."/>
            <person name="Daniel R."/>
        </authorList>
    </citation>
    <scope>NUCLEOTIDE SEQUENCE</scope>
</reference>
<dbReference type="EMBL" id="MLJW01002753">
    <property type="protein sequence ID" value="OIQ73739.1"/>
    <property type="molecule type" value="Genomic_DNA"/>
</dbReference>
<feature type="domain" description="Novel STAND NTPase 3" evidence="1">
    <location>
        <begin position="4"/>
        <end position="76"/>
    </location>
</feature>
<accession>A0A1J5Q8D3</accession>
<proteinExistence type="predicted"/>
<evidence type="ECO:0000313" key="2">
    <source>
        <dbReference type="EMBL" id="OIQ73739.1"/>
    </source>
</evidence>
<comment type="caution">
    <text evidence="2">The sequence shown here is derived from an EMBL/GenBank/DDBJ whole genome shotgun (WGS) entry which is preliminary data.</text>
</comment>